<evidence type="ECO:0000256" key="1">
    <source>
        <dbReference type="ARBA" id="ARBA00004651"/>
    </source>
</evidence>
<dbReference type="AlphaFoldDB" id="Q2JCN2"/>
<keyword evidence="4 7" id="KW-1133">Transmembrane helix</keyword>
<comment type="subcellular location">
    <subcellularLocation>
        <location evidence="1">Cell membrane</location>
        <topology evidence="1">Multi-pass membrane protein</topology>
    </subcellularLocation>
</comment>
<name>Q2JCN2_FRACC</name>
<reference evidence="8 9" key="1">
    <citation type="journal article" date="2007" name="Genome Res.">
        <title>Genome characteristics of facultatively symbiotic Frankia sp. strains reflect host range and host plant biogeography.</title>
        <authorList>
            <person name="Normand P."/>
            <person name="Lapierre P."/>
            <person name="Tisa L.S."/>
            <person name="Gogarten J.P."/>
            <person name="Alloisio N."/>
            <person name="Bagnarol E."/>
            <person name="Bassi C.A."/>
            <person name="Berry A.M."/>
            <person name="Bickhart D.M."/>
            <person name="Choisne N."/>
            <person name="Couloux A."/>
            <person name="Cournoyer B."/>
            <person name="Cruveiller S."/>
            <person name="Daubin V."/>
            <person name="Demange N."/>
            <person name="Francino M.P."/>
            <person name="Goltsman E."/>
            <person name="Huang Y."/>
            <person name="Kopp O.R."/>
            <person name="Labarre L."/>
            <person name="Lapidus A."/>
            <person name="Lavire C."/>
            <person name="Marechal J."/>
            <person name="Martinez M."/>
            <person name="Mastronunzio J.E."/>
            <person name="Mullin B.C."/>
            <person name="Niemann J."/>
            <person name="Pujic P."/>
            <person name="Rawnsley T."/>
            <person name="Rouy Z."/>
            <person name="Schenowitz C."/>
            <person name="Sellstedt A."/>
            <person name="Tavares F."/>
            <person name="Tomkins J.P."/>
            <person name="Vallenet D."/>
            <person name="Valverde C."/>
            <person name="Wall L.G."/>
            <person name="Wang Y."/>
            <person name="Medigue C."/>
            <person name="Benson D.R."/>
        </authorList>
    </citation>
    <scope>NUCLEOTIDE SEQUENCE [LARGE SCALE GENOMIC DNA]</scope>
    <source>
        <strain evidence="9">DSM 45818 / CECT 9043 / CcI3</strain>
    </source>
</reference>
<accession>Q2JCN2</accession>
<evidence type="ECO:0000256" key="5">
    <source>
        <dbReference type="ARBA" id="ARBA00023136"/>
    </source>
</evidence>
<feature type="compositionally biased region" description="Polar residues" evidence="6">
    <location>
        <begin position="411"/>
        <end position="420"/>
    </location>
</feature>
<feature type="transmembrane region" description="Helical" evidence="7">
    <location>
        <begin position="105"/>
        <end position="123"/>
    </location>
</feature>
<keyword evidence="5 7" id="KW-0472">Membrane</keyword>
<dbReference type="EMBL" id="CP000249">
    <property type="protein sequence ID" value="ABD10960.1"/>
    <property type="molecule type" value="Genomic_DNA"/>
</dbReference>
<evidence type="ECO:0008006" key="10">
    <source>
        <dbReference type="Google" id="ProtNLM"/>
    </source>
</evidence>
<keyword evidence="9" id="KW-1185">Reference proteome</keyword>
<feature type="transmembrane region" description="Helical" evidence="7">
    <location>
        <begin position="143"/>
        <end position="162"/>
    </location>
</feature>
<evidence type="ECO:0000313" key="8">
    <source>
        <dbReference type="EMBL" id="ABD10960.1"/>
    </source>
</evidence>
<feature type="region of interest" description="Disordered" evidence="6">
    <location>
        <begin position="399"/>
        <end position="420"/>
    </location>
</feature>
<evidence type="ECO:0000256" key="6">
    <source>
        <dbReference type="SAM" id="MobiDB-lite"/>
    </source>
</evidence>
<evidence type="ECO:0000256" key="4">
    <source>
        <dbReference type="ARBA" id="ARBA00022989"/>
    </source>
</evidence>
<dbReference type="Proteomes" id="UP000001937">
    <property type="component" value="Chromosome"/>
</dbReference>
<feature type="transmembrane region" description="Helical" evidence="7">
    <location>
        <begin position="168"/>
        <end position="187"/>
    </location>
</feature>
<dbReference type="eggNOG" id="COG2244">
    <property type="taxonomic scope" value="Bacteria"/>
</dbReference>
<dbReference type="GO" id="GO:0005886">
    <property type="term" value="C:plasma membrane"/>
    <property type="evidence" value="ECO:0007669"/>
    <property type="project" value="UniProtKB-SubCell"/>
</dbReference>
<sequence>MALAMSGGLSSLVGSLYWVLAARQADRPSVGEATALISALTGLSYLCQLGLGGALTAFLPQAGGQARRLVVGAYAGAAGLSLLVGLSFALLAARMSPALAVLQSPRIALFFAISVAIWSLFALQDNVFTGLRKAVVVPIENTAYSVVKLILLVTFGGGVSGLALFTSWVMPAAVAVIPASVMLLVWLRPAGRAPSPPGLAADFRKYLAGDSLAELVSQLSTTLLPMIVIARIGATEGAAFGISWLIICTVDEIPWSLGTSLTVEGAQPGADSRRLQRAMLRRILPIVIGIVLALIVAAPLVLALFGPSYRADATTVLRLLLLGSVARTVVILELCTARAQRRAGWLVCIEALLAVLVLPSLWLLGGSLGLAGVGLAWFGSQTATACVVLAAGRTGDDQVDSPPYRGFSARPQVSTGKRAS</sequence>
<dbReference type="PANTHER" id="PTHR30250:SF11">
    <property type="entry name" value="O-ANTIGEN TRANSPORTER-RELATED"/>
    <property type="match status" value="1"/>
</dbReference>
<evidence type="ECO:0000256" key="7">
    <source>
        <dbReference type="SAM" id="Phobius"/>
    </source>
</evidence>
<dbReference type="STRING" id="106370.Francci3_1584"/>
<dbReference type="PANTHER" id="PTHR30250">
    <property type="entry name" value="PST FAMILY PREDICTED COLANIC ACID TRANSPORTER"/>
    <property type="match status" value="1"/>
</dbReference>
<evidence type="ECO:0000256" key="2">
    <source>
        <dbReference type="ARBA" id="ARBA00022475"/>
    </source>
</evidence>
<feature type="transmembrane region" description="Helical" evidence="7">
    <location>
        <begin position="317"/>
        <end position="336"/>
    </location>
</feature>
<proteinExistence type="predicted"/>
<gene>
    <name evidence="8" type="ordered locus">Francci3_1584</name>
</gene>
<evidence type="ECO:0000256" key="3">
    <source>
        <dbReference type="ARBA" id="ARBA00022692"/>
    </source>
</evidence>
<feature type="transmembrane region" description="Helical" evidence="7">
    <location>
        <begin position="71"/>
        <end position="93"/>
    </location>
</feature>
<protein>
    <recommendedName>
        <fullName evidence="10">Polysaccharide biosynthesis protein</fullName>
    </recommendedName>
</protein>
<dbReference type="HOGENOM" id="CLU_030866_0_1_11"/>
<feature type="transmembrane region" description="Helical" evidence="7">
    <location>
        <begin position="343"/>
        <end position="364"/>
    </location>
</feature>
<evidence type="ECO:0000313" key="9">
    <source>
        <dbReference type="Proteomes" id="UP000001937"/>
    </source>
</evidence>
<feature type="transmembrane region" description="Helical" evidence="7">
    <location>
        <begin position="283"/>
        <end position="305"/>
    </location>
</feature>
<feature type="transmembrane region" description="Helical" evidence="7">
    <location>
        <begin position="37"/>
        <end position="59"/>
    </location>
</feature>
<feature type="transmembrane region" description="Helical" evidence="7">
    <location>
        <begin position="370"/>
        <end position="391"/>
    </location>
</feature>
<keyword evidence="3 7" id="KW-0812">Transmembrane</keyword>
<dbReference type="KEGG" id="fra:Francci3_1584"/>
<organism evidence="8 9">
    <name type="scientific">Frankia casuarinae (strain DSM 45818 / CECT 9043 / HFP020203 / CcI3)</name>
    <dbReference type="NCBI Taxonomy" id="106370"/>
    <lineage>
        <taxon>Bacteria</taxon>
        <taxon>Bacillati</taxon>
        <taxon>Actinomycetota</taxon>
        <taxon>Actinomycetes</taxon>
        <taxon>Frankiales</taxon>
        <taxon>Frankiaceae</taxon>
        <taxon>Frankia</taxon>
    </lineage>
</organism>
<keyword evidence="2" id="KW-1003">Cell membrane</keyword>
<dbReference type="InterPro" id="IPR050833">
    <property type="entry name" value="Poly_Biosynth_Transport"/>
</dbReference>